<accession>A0ABU9VMP6</accession>
<protein>
    <recommendedName>
        <fullName evidence="4">DUF536 domain-containing protein</fullName>
    </recommendedName>
</protein>
<organism evidence="2 3">
    <name type="scientific">Alkalicoccobacillus gibsonii</name>
    <dbReference type="NCBI Taxonomy" id="79881"/>
    <lineage>
        <taxon>Bacteria</taxon>
        <taxon>Bacillati</taxon>
        <taxon>Bacillota</taxon>
        <taxon>Bacilli</taxon>
        <taxon>Bacillales</taxon>
        <taxon>Bacillaceae</taxon>
        <taxon>Alkalicoccobacillus</taxon>
    </lineage>
</organism>
<keyword evidence="3" id="KW-1185">Reference proteome</keyword>
<feature type="compositionally biased region" description="Basic and acidic residues" evidence="1">
    <location>
        <begin position="87"/>
        <end position="101"/>
    </location>
</feature>
<dbReference type="RefSeq" id="WP_343130907.1">
    <property type="nucleotide sequence ID" value="NZ_JBCITK010000001.1"/>
</dbReference>
<name>A0ABU9VMP6_9BACI</name>
<sequence length="158" mass="18560">MDKNQTSFRTKLTPVQLQQRLIYTQSELKKYKAQVEKYQNDYYYNMIDELKEKEQNWLLERDVLQQKLSQANETIQLLQDELTTFKAQEKADHSSAPKGKNEVPAPTQQMQDSETSQVTEDPKEMILQKEQIPAPAAKNQDWFLRSIKGKKDSFSDKN</sequence>
<comment type="caution">
    <text evidence="2">The sequence shown here is derived from an EMBL/GenBank/DDBJ whole genome shotgun (WGS) entry which is preliminary data.</text>
</comment>
<feature type="region of interest" description="Disordered" evidence="1">
    <location>
        <begin position="87"/>
        <end position="123"/>
    </location>
</feature>
<gene>
    <name evidence="2" type="ORF">MKY91_13400</name>
</gene>
<proteinExistence type="predicted"/>
<evidence type="ECO:0000256" key="1">
    <source>
        <dbReference type="SAM" id="MobiDB-lite"/>
    </source>
</evidence>
<evidence type="ECO:0000313" key="3">
    <source>
        <dbReference type="Proteomes" id="UP001418796"/>
    </source>
</evidence>
<dbReference type="EMBL" id="JBCITK010000001">
    <property type="protein sequence ID" value="MEN0644141.1"/>
    <property type="molecule type" value="Genomic_DNA"/>
</dbReference>
<feature type="compositionally biased region" description="Polar residues" evidence="1">
    <location>
        <begin position="106"/>
        <end position="119"/>
    </location>
</feature>
<evidence type="ECO:0000313" key="2">
    <source>
        <dbReference type="EMBL" id="MEN0644141.1"/>
    </source>
</evidence>
<reference evidence="2 3" key="1">
    <citation type="submission" date="2024-03" db="EMBL/GenBank/DDBJ databases">
        <title>Bacilli Hybrid Assemblies.</title>
        <authorList>
            <person name="Kovac J."/>
        </authorList>
    </citation>
    <scope>NUCLEOTIDE SEQUENCE [LARGE SCALE GENOMIC DNA]</scope>
    <source>
        <strain evidence="2 3">FSL R7-0666</strain>
    </source>
</reference>
<evidence type="ECO:0008006" key="4">
    <source>
        <dbReference type="Google" id="ProtNLM"/>
    </source>
</evidence>
<dbReference type="Proteomes" id="UP001418796">
    <property type="component" value="Unassembled WGS sequence"/>
</dbReference>